<dbReference type="PANTHER" id="PTHR47584">
    <property type="match status" value="1"/>
</dbReference>
<dbReference type="KEGG" id="csav:115695777"/>
<dbReference type="Proteomes" id="UP000596661">
    <property type="component" value="Chromosome 8"/>
</dbReference>
<reference evidence="2" key="2">
    <citation type="submission" date="2021-03" db="UniProtKB">
        <authorList>
            <consortium name="EnsemblPlants"/>
        </authorList>
    </citation>
    <scope>IDENTIFICATION</scope>
</reference>
<dbReference type="AlphaFoldDB" id="A0A803Q9H5"/>
<evidence type="ECO:0000259" key="1">
    <source>
        <dbReference type="Pfam" id="PF12776"/>
    </source>
</evidence>
<dbReference type="InterPro" id="IPR024752">
    <property type="entry name" value="Myb/SANT-like_dom"/>
</dbReference>
<dbReference type="OMA" id="HIMASDD"/>
<name>A0A803Q9H5_CANSA</name>
<keyword evidence="3" id="KW-1185">Reference proteome</keyword>
<proteinExistence type="predicted"/>
<dbReference type="OrthoDB" id="686198at2759"/>
<dbReference type="Pfam" id="PF12776">
    <property type="entry name" value="Myb_DNA-bind_3"/>
    <property type="match status" value="1"/>
</dbReference>
<gene>
    <name evidence="2" type="primary">LOC115695777</name>
</gene>
<dbReference type="Gramene" id="evm.model.08.1692">
    <property type="protein sequence ID" value="cds.evm.model.08.1692"/>
    <property type="gene ID" value="evm.TU.08.1692"/>
</dbReference>
<dbReference type="EMBL" id="UZAU01000716">
    <property type="status" value="NOT_ANNOTATED_CDS"/>
    <property type="molecule type" value="Genomic_DNA"/>
</dbReference>
<dbReference type="EnsemblPlants" id="evm.model.08.1692">
    <property type="protein sequence ID" value="cds.evm.model.08.1692"/>
    <property type="gene ID" value="evm.TU.08.1692"/>
</dbReference>
<organism evidence="2 3">
    <name type="scientific">Cannabis sativa</name>
    <name type="common">Hemp</name>
    <name type="synonym">Marijuana</name>
    <dbReference type="NCBI Taxonomy" id="3483"/>
    <lineage>
        <taxon>Eukaryota</taxon>
        <taxon>Viridiplantae</taxon>
        <taxon>Streptophyta</taxon>
        <taxon>Embryophyta</taxon>
        <taxon>Tracheophyta</taxon>
        <taxon>Spermatophyta</taxon>
        <taxon>Magnoliopsida</taxon>
        <taxon>eudicotyledons</taxon>
        <taxon>Gunneridae</taxon>
        <taxon>Pentapetalae</taxon>
        <taxon>rosids</taxon>
        <taxon>fabids</taxon>
        <taxon>Rosales</taxon>
        <taxon>Cannabaceae</taxon>
        <taxon>Cannabis</taxon>
    </lineage>
</organism>
<dbReference type="GeneID" id="115695777"/>
<protein>
    <recommendedName>
        <fullName evidence="1">Myb/SANT-like domain-containing protein</fullName>
    </recommendedName>
</protein>
<dbReference type="InterPro" id="IPR045026">
    <property type="entry name" value="LIMYB"/>
</dbReference>
<reference evidence="2" key="1">
    <citation type="submission" date="2018-11" db="EMBL/GenBank/DDBJ databases">
        <authorList>
            <person name="Grassa J C."/>
        </authorList>
    </citation>
    <scope>NUCLEOTIDE SEQUENCE [LARGE SCALE GENOMIC DNA]</scope>
</reference>
<evidence type="ECO:0000313" key="2">
    <source>
        <dbReference type="EnsemblPlants" id="cds.evm.model.08.1692"/>
    </source>
</evidence>
<sequence length="315" mass="36252">MDAKNLDLEDHASWPEAIESYFISLLYEEAKKGLQTRTLDKKGWLKIENDIFSTFGKRYKIDKLKSKFNRLRKAYREFSHLLEQNGMEWDSQTSTVTASDEVWDAYLKKYPNAKRYRKKGLQHYEMLGEIFTNTTATGGMSCTSTQPPPISVEEHEQERHYIDTGAHVDDGIECDGENFGEEEEVTGVRRRATSVPLDAPRPKEKKNKGTNSIIEHVMEELAKSIAAKTEASLVQSESMGKYIDTREKIINGKSSNITSSCNVEDCQNILDGIPNLDDRKYIKALREFVANPEWRGIFMRMNDQRRRAYLDSLLE</sequence>
<feature type="domain" description="Myb/SANT-like" evidence="1">
    <location>
        <begin position="14"/>
        <end position="106"/>
    </location>
</feature>
<accession>A0A803Q9H5</accession>
<dbReference type="PANTHER" id="PTHR47584:SF14">
    <property type="entry name" value="L10-INTERACTING MYB DOMAIN-CONTAINING PROTEIN-LIKE"/>
    <property type="match status" value="1"/>
</dbReference>
<evidence type="ECO:0000313" key="3">
    <source>
        <dbReference type="Proteomes" id="UP000596661"/>
    </source>
</evidence>
<dbReference type="RefSeq" id="XP_030478715.1">
    <property type="nucleotide sequence ID" value="XM_030622855.2"/>
</dbReference>